<dbReference type="GO" id="GO:0016878">
    <property type="term" value="F:acid-thiol ligase activity"/>
    <property type="evidence" value="ECO:0007669"/>
    <property type="project" value="UniProtKB-ARBA"/>
</dbReference>
<dbReference type="EMBL" id="BMIR01000001">
    <property type="protein sequence ID" value="GGE29789.1"/>
    <property type="molecule type" value="Genomic_DNA"/>
</dbReference>
<dbReference type="AlphaFoldDB" id="A0A8J2YC41"/>
<keyword evidence="4" id="KW-1185">Reference proteome</keyword>
<dbReference type="RefSeq" id="WP_188688619.1">
    <property type="nucleotide sequence ID" value="NZ_BMIR01000001.1"/>
</dbReference>
<dbReference type="InterPro" id="IPR050237">
    <property type="entry name" value="ATP-dep_AMP-bd_enzyme"/>
</dbReference>
<dbReference type="InterPro" id="IPR000873">
    <property type="entry name" value="AMP-dep_synth/lig_dom"/>
</dbReference>
<dbReference type="InterPro" id="IPR045851">
    <property type="entry name" value="AMP-bd_C_sf"/>
</dbReference>
<proteinExistence type="predicted"/>
<dbReference type="Pfam" id="PF00501">
    <property type="entry name" value="AMP-binding"/>
    <property type="match status" value="1"/>
</dbReference>
<dbReference type="PANTHER" id="PTHR43767">
    <property type="entry name" value="LONG-CHAIN-FATTY-ACID--COA LIGASE"/>
    <property type="match status" value="1"/>
</dbReference>
<reference evidence="3" key="1">
    <citation type="journal article" date="2014" name="Int. J. Syst. Evol. Microbiol.">
        <title>Complete genome sequence of Corynebacterium casei LMG S-19264T (=DSM 44701T), isolated from a smear-ripened cheese.</title>
        <authorList>
            <consortium name="US DOE Joint Genome Institute (JGI-PGF)"/>
            <person name="Walter F."/>
            <person name="Albersmeier A."/>
            <person name="Kalinowski J."/>
            <person name="Ruckert C."/>
        </authorList>
    </citation>
    <scope>NUCLEOTIDE SEQUENCE</scope>
    <source>
        <strain evidence="3">CGMCC 1.15371</strain>
    </source>
</reference>
<dbReference type="Proteomes" id="UP000628775">
    <property type="component" value="Unassembled WGS sequence"/>
</dbReference>
<evidence type="ECO:0008006" key="5">
    <source>
        <dbReference type="Google" id="ProtNLM"/>
    </source>
</evidence>
<dbReference type="PANTHER" id="PTHR43767:SF1">
    <property type="entry name" value="NONRIBOSOMAL PEPTIDE SYNTHASE PES1 (EUROFUNG)-RELATED"/>
    <property type="match status" value="1"/>
</dbReference>
<evidence type="ECO:0000313" key="3">
    <source>
        <dbReference type="EMBL" id="GGE29789.1"/>
    </source>
</evidence>
<organism evidence="3 4">
    <name type="scientific">Pullulanibacillus camelliae</name>
    <dbReference type="NCBI Taxonomy" id="1707096"/>
    <lineage>
        <taxon>Bacteria</taxon>
        <taxon>Bacillati</taxon>
        <taxon>Bacillota</taxon>
        <taxon>Bacilli</taxon>
        <taxon>Bacillales</taxon>
        <taxon>Sporolactobacillaceae</taxon>
        <taxon>Pullulanibacillus</taxon>
    </lineage>
</organism>
<dbReference type="SUPFAM" id="SSF56801">
    <property type="entry name" value="Acetyl-CoA synthetase-like"/>
    <property type="match status" value="1"/>
</dbReference>
<dbReference type="Gene3D" id="3.30.300.30">
    <property type="match status" value="1"/>
</dbReference>
<dbReference type="CDD" id="cd04433">
    <property type="entry name" value="AFD_class_I"/>
    <property type="match status" value="1"/>
</dbReference>
<reference evidence="3" key="2">
    <citation type="submission" date="2020-09" db="EMBL/GenBank/DDBJ databases">
        <authorList>
            <person name="Sun Q."/>
            <person name="Zhou Y."/>
        </authorList>
    </citation>
    <scope>NUCLEOTIDE SEQUENCE</scope>
    <source>
        <strain evidence="3">CGMCC 1.15371</strain>
    </source>
</reference>
<comment type="caution">
    <text evidence="3">The sequence shown here is derived from an EMBL/GenBank/DDBJ whole genome shotgun (WGS) entry which is preliminary data.</text>
</comment>
<evidence type="ECO:0000259" key="2">
    <source>
        <dbReference type="Pfam" id="PF13193"/>
    </source>
</evidence>
<dbReference type="Gene3D" id="3.40.50.12780">
    <property type="entry name" value="N-terminal domain of ligase-like"/>
    <property type="match status" value="1"/>
</dbReference>
<feature type="domain" description="AMP-dependent synthetase/ligase" evidence="1">
    <location>
        <begin position="26"/>
        <end position="352"/>
    </location>
</feature>
<name>A0A8J2YC41_9BACL</name>
<evidence type="ECO:0000313" key="4">
    <source>
        <dbReference type="Proteomes" id="UP000628775"/>
    </source>
</evidence>
<protein>
    <recommendedName>
        <fullName evidence="5">Long-chain fatty acid--CoA ligase</fullName>
    </recommendedName>
</protein>
<dbReference type="InterPro" id="IPR042099">
    <property type="entry name" value="ANL_N_sf"/>
</dbReference>
<gene>
    <name evidence="3" type="ORF">GCM10011391_05390</name>
</gene>
<accession>A0A8J2YC41</accession>
<dbReference type="InterPro" id="IPR025110">
    <property type="entry name" value="AMP-bd_C"/>
</dbReference>
<sequence>MSQVLADWIFTEDANMEKNVLSTFNGDYSLSNLQAGMQTFMSMLEKEGDLNGKKIAILIPHIPRFLELVLAINKLGGIVIPLSPQLREGDLTALLNLLEPHIIFSIKTSRDYSFFNIISDWVIKTNKHVIIYSSENGDKWNDREEYQGNEIPSDDTSLDIIACSSGSTGVPKGIMFDTGYIVDMHHTLGIALKLSKEDRIFQNINPTVILGLAWLFVGLKEQCLIVTPETFDVPRVVQMLKEKKPTKISTTPTLLRTIYLFVNKMNAMEAFDNLQLCNLSGEMITKDLLASVSELKDCQFESGYGTSETGGLMYTPVDIRERIIWKVFDNIDYKIIDGELLFKVKNRFKGYYKREDLTKEILTVDGWYKSGDLATVNSEGEIQLLGRKKDLIKKGGQAVIPGEIEFLLNEHPLVKQTAVIGVPELTLGEKIVAFIVKKEEISPQELKFYCSEKIAAYKVPDEFIFIDDIPMVSGKTDRFSLRNLMGSKS</sequence>
<feature type="domain" description="AMP-binding enzyme C-terminal" evidence="2">
    <location>
        <begin position="403"/>
        <end position="471"/>
    </location>
</feature>
<dbReference type="Pfam" id="PF13193">
    <property type="entry name" value="AMP-binding_C"/>
    <property type="match status" value="1"/>
</dbReference>
<evidence type="ECO:0000259" key="1">
    <source>
        <dbReference type="Pfam" id="PF00501"/>
    </source>
</evidence>